<feature type="domain" description="Phospholipid/glycerol acyltransferase" evidence="9">
    <location>
        <begin position="73"/>
        <end position="190"/>
    </location>
</feature>
<evidence type="ECO:0000256" key="4">
    <source>
        <dbReference type="ARBA" id="ARBA00022679"/>
    </source>
</evidence>
<organism evidence="10 11">
    <name type="scientific">Blautia obeum</name>
    <dbReference type="NCBI Taxonomy" id="40520"/>
    <lineage>
        <taxon>Bacteria</taxon>
        <taxon>Bacillati</taxon>
        <taxon>Bacillota</taxon>
        <taxon>Clostridia</taxon>
        <taxon>Lachnospirales</taxon>
        <taxon>Lachnospiraceae</taxon>
        <taxon>Blautia</taxon>
    </lineage>
</organism>
<dbReference type="GO" id="GO:0003841">
    <property type="term" value="F:1-acylglycerol-3-phosphate O-acyltransferase activity"/>
    <property type="evidence" value="ECO:0007669"/>
    <property type="project" value="UniProtKB-UniRule"/>
</dbReference>
<evidence type="ECO:0000256" key="5">
    <source>
        <dbReference type="ARBA" id="ARBA00023098"/>
    </source>
</evidence>
<evidence type="ECO:0000256" key="6">
    <source>
        <dbReference type="ARBA" id="ARBA00023315"/>
    </source>
</evidence>
<dbReference type="InterPro" id="IPR004552">
    <property type="entry name" value="AGP_acyltrans"/>
</dbReference>
<evidence type="ECO:0000256" key="8">
    <source>
        <dbReference type="SAM" id="Phobius"/>
    </source>
</evidence>
<sequence>MIRFILVCIVVIGYLILSIPILLVEWIIGRFSPEKKDISSLRIIQAVFRFILKITGAKITVIGEENVPKDTPVLYIGNHRSYFDILLTYSRCPIRTGYIAKKEMEKIPLLSTWMRYLHCLFLDRKDIKQGLKTILTAVDKVKSGISICIFPEGTRNRNKDELDMLPFHEGSFKIATKANCPIIPIAISNSANIFEAHFPKISPAKVVVEYGKPIYPDELSKEDKRHVGEYTQNVIREMLIKNKPLTEN</sequence>
<evidence type="ECO:0000256" key="1">
    <source>
        <dbReference type="ARBA" id="ARBA00005189"/>
    </source>
</evidence>
<dbReference type="RefSeq" id="WP_008707737.1">
    <property type="nucleotide sequence ID" value="NZ_CYZA01000010.1"/>
</dbReference>
<dbReference type="EMBL" id="CYZA01000010">
    <property type="protein sequence ID" value="CUO08645.1"/>
    <property type="molecule type" value="Genomic_DNA"/>
</dbReference>
<evidence type="ECO:0000256" key="7">
    <source>
        <dbReference type="RuleBase" id="RU361267"/>
    </source>
</evidence>
<dbReference type="GO" id="GO:0006654">
    <property type="term" value="P:phosphatidic acid biosynthetic process"/>
    <property type="evidence" value="ECO:0007669"/>
    <property type="project" value="TreeGrafter"/>
</dbReference>
<dbReference type="Pfam" id="PF01553">
    <property type="entry name" value="Acyltransferase"/>
    <property type="match status" value="1"/>
</dbReference>
<dbReference type="PANTHER" id="PTHR10434:SF64">
    <property type="entry name" value="1-ACYL-SN-GLYCEROL-3-PHOSPHATE ACYLTRANSFERASE-RELATED"/>
    <property type="match status" value="1"/>
</dbReference>
<dbReference type="CDD" id="cd07989">
    <property type="entry name" value="LPLAT_AGPAT-like"/>
    <property type="match status" value="1"/>
</dbReference>
<keyword evidence="7" id="KW-0594">Phospholipid biosynthesis</keyword>
<dbReference type="GO" id="GO:0016020">
    <property type="term" value="C:membrane"/>
    <property type="evidence" value="ECO:0007669"/>
    <property type="project" value="InterPro"/>
</dbReference>
<keyword evidence="4 7" id="KW-0808">Transferase</keyword>
<comment type="domain">
    <text evidence="7">The HXXXXD motif is essential for acyltransferase activity and may constitute the binding site for the phosphate moiety of the glycerol-3-phosphate.</text>
</comment>
<comment type="catalytic activity">
    <reaction evidence="7">
        <text>a 1-acyl-sn-glycero-3-phosphate + an acyl-CoA = a 1,2-diacyl-sn-glycero-3-phosphate + CoA</text>
        <dbReference type="Rhea" id="RHEA:19709"/>
        <dbReference type="ChEBI" id="CHEBI:57287"/>
        <dbReference type="ChEBI" id="CHEBI:57970"/>
        <dbReference type="ChEBI" id="CHEBI:58342"/>
        <dbReference type="ChEBI" id="CHEBI:58608"/>
        <dbReference type="EC" id="2.3.1.51"/>
    </reaction>
</comment>
<name>A0A174C9T7_9FIRM</name>
<dbReference type="SUPFAM" id="SSF69593">
    <property type="entry name" value="Glycerol-3-phosphate (1)-acyltransferase"/>
    <property type="match status" value="1"/>
</dbReference>
<reference evidence="10 11" key="1">
    <citation type="submission" date="2015-09" db="EMBL/GenBank/DDBJ databases">
        <authorList>
            <consortium name="Pathogen Informatics"/>
        </authorList>
    </citation>
    <scope>NUCLEOTIDE SEQUENCE [LARGE SCALE GENOMIC DNA]</scope>
    <source>
        <strain evidence="10 11">2789STDY5608838</strain>
    </source>
</reference>
<keyword evidence="6 7" id="KW-0012">Acyltransferase</keyword>
<dbReference type="STRING" id="657314.CK5_12980"/>
<comment type="similarity">
    <text evidence="2 7">Belongs to the 1-acyl-sn-glycerol-3-phosphate acyltransferase family.</text>
</comment>
<accession>A0A174C9T7</accession>
<evidence type="ECO:0000259" key="9">
    <source>
        <dbReference type="SMART" id="SM00563"/>
    </source>
</evidence>
<dbReference type="InterPro" id="IPR002123">
    <property type="entry name" value="Plipid/glycerol_acylTrfase"/>
</dbReference>
<keyword evidence="7" id="KW-1208">Phospholipid metabolism</keyword>
<dbReference type="NCBIfam" id="TIGR00530">
    <property type="entry name" value="AGP_acyltrn"/>
    <property type="match status" value="1"/>
</dbReference>
<feature type="transmembrane region" description="Helical" evidence="8">
    <location>
        <begin position="5"/>
        <end position="28"/>
    </location>
</feature>
<evidence type="ECO:0000256" key="3">
    <source>
        <dbReference type="ARBA" id="ARBA00022516"/>
    </source>
</evidence>
<dbReference type="PANTHER" id="PTHR10434">
    <property type="entry name" value="1-ACYL-SN-GLYCEROL-3-PHOSPHATE ACYLTRANSFERASE"/>
    <property type="match status" value="1"/>
</dbReference>
<keyword evidence="8" id="KW-0472">Membrane</keyword>
<dbReference type="EC" id="2.3.1.51" evidence="7"/>
<protein>
    <recommendedName>
        <fullName evidence="7">1-acyl-sn-glycerol-3-phosphate acyltransferase</fullName>
        <ecNumber evidence="7">2.3.1.51</ecNumber>
    </recommendedName>
</protein>
<keyword evidence="8" id="KW-1133">Transmembrane helix</keyword>
<keyword evidence="3 7" id="KW-0444">Lipid biosynthesis</keyword>
<evidence type="ECO:0000256" key="2">
    <source>
        <dbReference type="ARBA" id="ARBA00008655"/>
    </source>
</evidence>
<dbReference type="SMART" id="SM00563">
    <property type="entry name" value="PlsC"/>
    <property type="match status" value="1"/>
</dbReference>
<gene>
    <name evidence="10" type="primary">plsC_1</name>
    <name evidence="10" type="ORF">ERS852395_02046</name>
</gene>
<proteinExistence type="inferred from homology"/>
<dbReference type="AlphaFoldDB" id="A0A174C9T7"/>
<evidence type="ECO:0000313" key="11">
    <source>
        <dbReference type="Proteomes" id="UP000095447"/>
    </source>
</evidence>
<evidence type="ECO:0000313" key="10">
    <source>
        <dbReference type="EMBL" id="CUO08645.1"/>
    </source>
</evidence>
<keyword evidence="5 7" id="KW-0443">Lipid metabolism</keyword>
<dbReference type="Proteomes" id="UP000095447">
    <property type="component" value="Unassembled WGS sequence"/>
</dbReference>
<keyword evidence="8" id="KW-0812">Transmembrane</keyword>
<comment type="pathway">
    <text evidence="1">Lipid metabolism.</text>
</comment>